<dbReference type="Pfam" id="PF00466">
    <property type="entry name" value="Ribosomal_L10"/>
    <property type="match status" value="1"/>
</dbReference>
<dbReference type="NCBIfam" id="NF000955">
    <property type="entry name" value="PRK00099.1-1"/>
    <property type="match status" value="1"/>
</dbReference>
<accession>A0A317E3C1</accession>
<evidence type="ECO:0000256" key="5">
    <source>
        <dbReference type="ARBA" id="ARBA00035202"/>
    </source>
</evidence>
<name>A0A317E3C1_9PROT</name>
<evidence type="ECO:0000256" key="1">
    <source>
        <dbReference type="ARBA" id="ARBA00002633"/>
    </source>
</evidence>
<dbReference type="AlphaFoldDB" id="A0A317E3C1"/>
<dbReference type="SUPFAM" id="SSF160369">
    <property type="entry name" value="Ribosomal protein L10-like"/>
    <property type="match status" value="1"/>
</dbReference>
<dbReference type="GO" id="GO:1990904">
    <property type="term" value="C:ribonucleoprotein complex"/>
    <property type="evidence" value="ECO:0007669"/>
    <property type="project" value="UniProtKB-KW"/>
</dbReference>
<dbReference type="InterPro" id="IPR047865">
    <property type="entry name" value="Ribosomal_uL10_bac_type"/>
</dbReference>
<dbReference type="GO" id="GO:0005840">
    <property type="term" value="C:ribosome"/>
    <property type="evidence" value="ECO:0007669"/>
    <property type="project" value="UniProtKB-KW"/>
</dbReference>
<proteinExistence type="inferred from homology"/>
<comment type="subunit">
    <text evidence="6">Part of the ribosomal stalk of the 50S ribosomal subunit. The N-terminus interacts with L11 and the large rRNA to form the base of the stalk. The C-terminus forms an elongated spine to which L12 dimers bind in a sequential fashion forming a multimeric L10(L12)X complex.</text>
</comment>
<keyword evidence="3 6" id="KW-0689">Ribosomal protein</keyword>
<evidence type="ECO:0000256" key="4">
    <source>
        <dbReference type="ARBA" id="ARBA00023274"/>
    </source>
</evidence>
<evidence type="ECO:0000256" key="2">
    <source>
        <dbReference type="ARBA" id="ARBA00008889"/>
    </source>
</evidence>
<comment type="caution">
    <text evidence="7">The sequence shown here is derived from an EMBL/GenBank/DDBJ whole genome shotgun (WGS) entry which is preliminary data.</text>
</comment>
<dbReference type="InterPro" id="IPR001790">
    <property type="entry name" value="Ribosomal_uL10"/>
</dbReference>
<dbReference type="InterPro" id="IPR043141">
    <property type="entry name" value="Ribosomal_uL10-like_sf"/>
</dbReference>
<dbReference type="Gene3D" id="3.30.70.1730">
    <property type="match status" value="1"/>
</dbReference>
<comment type="function">
    <text evidence="1 6">Forms part of the ribosomal stalk, playing a central role in the interaction of the ribosome with GTP-bound translation factors.</text>
</comment>
<dbReference type="PANTHER" id="PTHR11560">
    <property type="entry name" value="39S RIBOSOMAL PROTEIN L10, MITOCHONDRIAL"/>
    <property type="match status" value="1"/>
</dbReference>
<dbReference type="GO" id="GO:0006412">
    <property type="term" value="P:translation"/>
    <property type="evidence" value="ECO:0007669"/>
    <property type="project" value="UniProtKB-UniRule"/>
</dbReference>
<gene>
    <name evidence="6" type="primary">rplJ</name>
    <name evidence="7" type="ORF">DKG74_13880</name>
</gene>
<dbReference type="OrthoDB" id="9791972at2"/>
<dbReference type="InterPro" id="IPR022973">
    <property type="entry name" value="Ribosomal_uL10_bac"/>
</dbReference>
<keyword evidence="6" id="KW-0699">rRNA-binding</keyword>
<dbReference type="RefSeq" id="WP_109906770.1">
    <property type="nucleotide sequence ID" value="NZ_QGLE01000008.1"/>
</dbReference>
<reference evidence="7 8" key="1">
    <citation type="submission" date="2018-05" db="EMBL/GenBank/DDBJ databases">
        <title>Zavarzinia sp. HR-AS.</title>
        <authorList>
            <person name="Lee Y."/>
            <person name="Jeon C.O."/>
        </authorList>
    </citation>
    <scope>NUCLEOTIDE SEQUENCE [LARGE SCALE GENOMIC DNA]</scope>
    <source>
        <strain evidence="7 8">HR-AS</strain>
    </source>
</reference>
<evidence type="ECO:0000313" key="8">
    <source>
        <dbReference type="Proteomes" id="UP000245461"/>
    </source>
</evidence>
<evidence type="ECO:0000256" key="6">
    <source>
        <dbReference type="HAMAP-Rule" id="MF_00362"/>
    </source>
</evidence>
<dbReference type="Gene3D" id="6.10.250.290">
    <property type="match status" value="1"/>
</dbReference>
<comment type="similarity">
    <text evidence="2 6">Belongs to the universal ribosomal protein uL10 family.</text>
</comment>
<keyword evidence="8" id="KW-1185">Reference proteome</keyword>
<dbReference type="CDD" id="cd05797">
    <property type="entry name" value="Ribosomal_L10"/>
    <property type="match status" value="1"/>
</dbReference>
<dbReference type="EMBL" id="QGLE01000008">
    <property type="protein sequence ID" value="PWR21092.1"/>
    <property type="molecule type" value="Genomic_DNA"/>
</dbReference>
<protein>
    <recommendedName>
        <fullName evidence="5 6">Large ribosomal subunit protein uL10</fullName>
    </recommendedName>
</protein>
<dbReference type="Proteomes" id="UP000245461">
    <property type="component" value="Unassembled WGS sequence"/>
</dbReference>
<keyword evidence="4 6" id="KW-0687">Ribonucleoprotein</keyword>
<evidence type="ECO:0000313" key="7">
    <source>
        <dbReference type="EMBL" id="PWR21092.1"/>
    </source>
</evidence>
<keyword evidence="6" id="KW-0694">RNA-binding</keyword>
<evidence type="ECO:0000256" key="3">
    <source>
        <dbReference type="ARBA" id="ARBA00022980"/>
    </source>
</evidence>
<sequence length="174" mass="18460">MDRAAKKELVETLSGVFSETSLVVVGHYSGLKVSEITDLRRQMRAAGASFKVSKNRLTKLALQGTKFEGLAELMKGPTAIAYSADPVAAAKVAVDYAKKNDKFVLKGAVMGGQQLDVEGIKALATLPSLDELRARLLGMIQTPASRIASVLQAPGGQLARVLSAYAKKDEEQAA</sequence>
<dbReference type="HAMAP" id="MF_00362">
    <property type="entry name" value="Ribosomal_uL10"/>
    <property type="match status" value="1"/>
</dbReference>
<organism evidence="7 8">
    <name type="scientific">Zavarzinia aquatilis</name>
    <dbReference type="NCBI Taxonomy" id="2211142"/>
    <lineage>
        <taxon>Bacteria</taxon>
        <taxon>Pseudomonadati</taxon>
        <taxon>Pseudomonadota</taxon>
        <taxon>Alphaproteobacteria</taxon>
        <taxon>Rhodospirillales</taxon>
        <taxon>Zavarziniaceae</taxon>
        <taxon>Zavarzinia</taxon>
    </lineage>
</organism>
<dbReference type="GO" id="GO:0070180">
    <property type="term" value="F:large ribosomal subunit rRNA binding"/>
    <property type="evidence" value="ECO:0007669"/>
    <property type="project" value="UniProtKB-UniRule"/>
</dbReference>